<comment type="caution">
    <text evidence="1">The sequence shown here is derived from an EMBL/GenBank/DDBJ whole genome shotgun (WGS) entry which is preliminary data.</text>
</comment>
<dbReference type="EMBL" id="JBGBZA010000002">
    <property type="protein sequence ID" value="MEY9321123.1"/>
    <property type="molecule type" value="Genomic_DNA"/>
</dbReference>
<gene>
    <name evidence="1" type="ORF">ABIF29_007922</name>
</gene>
<keyword evidence="2" id="KW-1185">Reference proteome</keyword>
<organism evidence="1 2">
    <name type="scientific">Bradyrhizobium elkanii</name>
    <dbReference type="NCBI Taxonomy" id="29448"/>
    <lineage>
        <taxon>Bacteria</taxon>
        <taxon>Pseudomonadati</taxon>
        <taxon>Pseudomonadota</taxon>
        <taxon>Alphaproteobacteria</taxon>
        <taxon>Hyphomicrobiales</taxon>
        <taxon>Nitrobacteraceae</taxon>
        <taxon>Bradyrhizobium</taxon>
    </lineage>
</organism>
<dbReference type="Proteomes" id="UP001565471">
    <property type="component" value="Unassembled WGS sequence"/>
</dbReference>
<reference evidence="1 2" key="1">
    <citation type="submission" date="2024-07" db="EMBL/GenBank/DDBJ databases">
        <title>Genomic Encyclopedia of Type Strains, Phase V (KMG-V): Genome sequencing to study the core and pangenomes of soil and plant-associated prokaryotes.</title>
        <authorList>
            <person name="Whitman W."/>
        </authorList>
    </citation>
    <scope>NUCLEOTIDE SEQUENCE [LARGE SCALE GENOMIC DNA]</scope>
    <source>
        <strain evidence="1 2">USDA 415</strain>
    </source>
</reference>
<protein>
    <submittedName>
        <fullName evidence="1">Uncharacterized protein</fullName>
    </submittedName>
</protein>
<proteinExistence type="predicted"/>
<dbReference type="RefSeq" id="WP_157183403.1">
    <property type="nucleotide sequence ID" value="NZ_BJNL01000067.1"/>
</dbReference>
<dbReference type="GeneID" id="92950861"/>
<name>A0ABV4FE30_BRAEL</name>
<evidence type="ECO:0000313" key="2">
    <source>
        <dbReference type="Proteomes" id="UP001565471"/>
    </source>
</evidence>
<evidence type="ECO:0000313" key="1">
    <source>
        <dbReference type="EMBL" id="MEY9321123.1"/>
    </source>
</evidence>
<accession>A0ABV4FE30</accession>
<sequence length="46" mass="5294">MKKLAQHKRTRLVKKAVAKLTVIVLSEPKEGVAMTVKFIVFREQEN</sequence>